<reference evidence="2 3" key="1">
    <citation type="submission" date="2016-03" db="EMBL/GenBank/DDBJ databases">
        <authorList>
            <person name="Ploux O."/>
        </authorList>
    </citation>
    <scope>NUCLEOTIDE SEQUENCE [LARGE SCALE GENOMIC DNA]</scope>
    <source>
        <strain evidence="2 3">UAMH 11012</strain>
    </source>
</reference>
<evidence type="ECO:0000313" key="3">
    <source>
        <dbReference type="Proteomes" id="UP000184330"/>
    </source>
</evidence>
<accession>A0A1L7WE28</accession>
<proteinExistence type="predicted"/>
<gene>
    <name evidence="2" type="ORF">PAC_00908</name>
</gene>
<evidence type="ECO:0000313" key="2">
    <source>
        <dbReference type="EMBL" id="CZR51033.1"/>
    </source>
</evidence>
<sequence length="316" mass="36809">MSPPSKLRSSATPHRMYNLRASNTNNPYRQNLNTRPSPNVQTCSLMKLPLELRNMVYNLALPEEWDGKSPELIKALRQFRMLYDEALLVFHKKEYIFVLGKGNNWSFEGMSTRTIATIKAVKIMVTEDIWLHPKIGWHSIEILSEHERHDFCLHHFVKNCTVAKDVKSVVLDCRPRTINLFYFFIRELAYYTSGFSSLTKVTTSYPLKPFHPAINFKDDNRLIHAENNNKVMQHLLPKYADTLFGVKNRLVKKMVDEVNKDGTTTLRKFVHRDMYVWDVDGEKVDKWGEKIDAKENDGETTKTLTKVVLLADYDSH</sequence>
<dbReference type="OrthoDB" id="3543673at2759"/>
<keyword evidence="3" id="KW-1185">Reference proteome</keyword>
<feature type="compositionally biased region" description="Polar residues" evidence="1">
    <location>
        <begin position="20"/>
        <end position="37"/>
    </location>
</feature>
<feature type="region of interest" description="Disordered" evidence="1">
    <location>
        <begin position="1"/>
        <end position="37"/>
    </location>
</feature>
<dbReference type="AlphaFoldDB" id="A0A1L7WE28"/>
<evidence type="ECO:0000256" key="1">
    <source>
        <dbReference type="SAM" id="MobiDB-lite"/>
    </source>
</evidence>
<dbReference type="Proteomes" id="UP000184330">
    <property type="component" value="Unassembled WGS sequence"/>
</dbReference>
<dbReference type="EMBL" id="FJOG01000001">
    <property type="protein sequence ID" value="CZR51033.1"/>
    <property type="molecule type" value="Genomic_DNA"/>
</dbReference>
<organism evidence="2 3">
    <name type="scientific">Phialocephala subalpina</name>
    <dbReference type="NCBI Taxonomy" id="576137"/>
    <lineage>
        <taxon>Eukaryota</taxon>
        <taxon>Fungi</taxon>
        <taxon>Dikarya</taxon>
        <taxon>Ascomycota</taxon>
        <taxon>Pezizomycotina</taxon>
        <taxon>Leotiomycetes</taxon>
        <taxon>Helotiales</taxon>
        <taxon>Mollisiaceae</taxon>
        <taxon>Phialocephala</taxon>
        <taxon>Phialocephala fortinii species complex</taxon>
    </lineage>
</organism>
<name>A0A1L7WE28_9HELO</name>
<protein>
    <submittedName>
        <fullName evidence="2">Uncharacterized protein</fullName>
    </submittedName>
</protein>